<reference evidence="10 11" key="1">
    <citation type="submission" date="2018-09" db="EMBL/GenBank/DDBJ databases">
        <title>Arachidicoccus sp. nov., a bacterium isolated from soil.</title>
        <authorList>
            <person name="Weon H.-Y."/>
            <person name="Kwon S.-W."/>
            <person name="Lee S.A."/>
        </authorList>
    </citation>
    <scope>NUCLEOTIDE SEQUENCE [LARGE SCALE GENOMIC DNA]</scope>
    <source>
        <strain evidence="10 11">KIS59-12</strain>
    </source>
</reference>
<dbReference type="AlphaFoldDB" id="A0A386HKX7"/>
<comment type="similarity">
    <text evidence="2">Belongs to the ABC-4 integral membrane protein family. LolC/E subfamily.</text>
</comment>
<dbReference type="GO" id="GO:0044874">
    <property type="term" value="P:lipoprotein localization to outer membrane"/>
    <property type="evidence" value="ECO:0007669"/>
    <property type="project" value="TreeGrafter"/>
</dbReference>
<evidence type="ECO:0000256" key="1">
    <source>
        <dbReference type="ARBA" id="ARBA00004651"/>
    </source>
</evidence>
<keyword evidence="4 7" id="KW-0812">Transmembrane</keyword>
<protein>
    <submittedName>
        <fullName evidence="10">ABC transporter permease</fullName>
    </submittedName>
</protein>
<feature type="domain" description="ABC3 transporter permease C-terminal" evidence="8">
    <location>
        <begin position="277"/>
        <end position="401"/>
    </location>
</feature>
<evidence type="ECO:0000256" key="7">
    <source>
        <dbReference type="SAM" id="Phobius"/>
    </source>
</evidence>
<evidence type="ECO:0000256" key="6">
    <source>
        <dbReference type="ARBA" id="ARBA00023136"/>
    </source>
</evidence>
<gene>
    <name evidence="10" type="ORF">D6B99_02285</name>
</gene>
<dbReference type="Pfam" id="PF02687">
    <property type="entry name" value="FtsX"/>
    <property type="match status" value="1"/>
</dbReference>
<name>A0A386HKX7_9BACT</name>
<feature type="transmembrane region" description="Helical" evidence="7">
    <location>
        <begin position="328"/>
        <end position="347"/>
    </location>
</feature>
<evidence type="ECO:0000256" key="3">
    <source>
        <dbReference type="ARBA" id="ARBA00022475"/>
    </source>
</evidence>
<comment type="subcellular location">
    <subcellularLocation>
        <location evidence="1">Cell membrane</location>
        <topology evidence="1">Multi-pass membrane protein</topology>
    </subcellularLocation>
</comment>
<dbReference type="Proteomes" id="UP000266118">
    <property type="component" value="Chromosome"/>
</dbReference>
<dbReference type="OrthoDB" id="1522724at2"/>
<sequence>MKFLFAWRYFKSKKSTNVINIIAWISVIAIAVGSAALILVLSVFNGFEGLVKSMYGDFYPDLRISATHGKYMQLQPTMLQKIHQIKDIKNISLTIEEKALLVNGEYQSIVFLKGVDSNYQNVVAIPKHITDNGKYELGFKTNPAIVLGAGIANAIGADLYSTDPLTIFLPNRNSENFSNMQSAMNSFNIRETGIFRIQEDFDNKYAFTNIDFLRYMIELPSDFYSGIAISLSGDANIDKVQSSLQSLMGKNFQVQTRYQQNQGLFSVMQMEKWIIYIILSIILIIAAFNMVGALTMLILEKRKDIAVLKALGANSSFIQGIFLNEGFLLAGIGGLAGMLIAFIICFLQQKFHLLKLEGGSFVVDYYPVKMHITDFILVGITIFVVAVSAAWIPAQKAATKEFSLKSGE</sequence>
<proteinExistence type="inferred from homology"/>
<accession>A0A386HKX7</accession>
<dbReference type="GO" id="GO:0098797">
    <property type="term" value="C:plasma membrane protein complex"/>
    <property type="evidence" value="ECO:0007669"/>
    <property type="project" value="TreeGrafter"/>
</dbReference>
<dbReference type="PANTHER" id="PTHR30489">
    <property type="entry name" value="LIPOPROTEIN-RELEASING SYSTEM TRANSMEMBRANE PROTEIN LOLE"/>
    <property type="match status" value="1"/>
</dbReference>
<keyword evidence="5 7" id="KW-1133">Transmembrane helix</keyword>
<evidence type="ECO:0000256" key="5">
    <source>
        <dbReference type="ARBA" id="ARBA00022989"/>
    </source>
</evidence>
<keyword evidence="6 7" id="KW-0472">Membrane</keyword>
<evidence type="ECO:0000256" key="4">
    <source>
        <dbReference type="ARBA" id="ARBA00022692"/>
    </source>
</evidence>
<evidence type="ECO:0000313" key="10">
    <source>
        <dbReference type="EMBL" id="AYD46548.1"/>
    </source>
</evidence>
<feature type="domain" description="MacB-like periplasmic core" evidence="9">
    <location>
        <begin position="24"/>
        <end position="246"/>
    </location>
</feature>
<keyword evidence="3" id="KW-1003">Cell membrane</keyword>
<dbReference type="InterPro" id="IPR025857">
    <property type="entry name" value="MacB_PCD"/>
</dbReference>
<dbReference type="PANTHER" id="PTHR30489:SF0">
    <property type="entry name" value="LIPOPROTEIN-RELEASING SYSTEM TRANSMEMBRANE PROTEIN LOLE"/>
    <property type="match status" value="1"/>
</dbReference>
<feature type="transmembrane region" description="Helical" evidence="7">
    <location>
        <begin position="375"/>
        <end position="394"/>
    </location>
</feature>
<dbReference type="InterPro" id="IPR003838">
    <property type="entry name" value="ABC3_permease_C"/>
</dbReference>
<evidence type="ECO:0000259" key="9">
    <source>
        <dbReference type="Pfam" id="PF12704"/>
    </source>
</evidence>
<feature type="transmembrane region" description="Helical" evidence="7">
    <location>
        <begin position="21"/>
        <end position="44"/>
    </location>
</feature>
<evidence type="ECO:0000259" key="8">
    <source>
        <dbReference type="Pfam" id="PF02687"/>
    </source>
</evidence>
<dbReference type="KEGG" id="ark:D6B99_02285"/>
<keyword evidence="11" id="KW-1185">Reference proteome</keyword>
<dbReference type="RefSeq" id="WP_119984688.1">
    <property type="nucleotide sequence ID" value="NZ_CP032489.1"/>
</dbReference>
<dbReference type="InterPro" id="IPR051447">
    <property type="entry name" value="Lipoprotein-release_system"/>
</dbReference>
<dbReference type="EMBL" id="CP032489">
    <property type="protein sequence ID" value="AYD46548.1"/>
    <property type="molecule type" value="Genomic_DNA"/>
</dbReference>
<feature type="transmembrane region" description="Helical" evidence="7">
    <location>
        <begin position="273"/>
        <end position="299"/>
    </location>
</feature>
<dbReference type="Pfam" id="PF12704">
    <property type="entry name" value="MacB_PCD"/>
    <property type="match status" value="1"/>
</dbReference>
<evidence type="ECO:0000313" key="11">
    <source>
        <dbReference type="Proteomes" id="UP000266118"/>
    </source>
</evidence>
<evidence type="ECO:0000256" key="2">
    <source>
        <dbReference type="ARBA" id="ARBA00005236"/>
    </source>
</evidence>
<organism evidence="10 11">
    <name type="scientific">Arachidicoccus soli</name>
    <dbReference type="NCBI Taxonomy" id="2341117"/>
    <lineage>
        <taxon>Bacteria</taxon>
        <taxon>Pseudomonadati</taxon>
        <taxon>Bacteroidota</taxon>
        <taxon>Chitinophagia</taxon>
        <taxon>Chitinophagales</taxon>
        <taxon>Chitinophagaceae</taxon>
        <taxon>Arachidicoccus</taxon>
    </lineage>
</organism>